<keyword evidence="2" id="KW-1185">Reference proteome</keyword>
<reference evidence="1 2" key="1">
    <citation type="submission" date="2018-02" db="EMBL/GenBank/DDBJ databases">
        <title>The genomes of Aspergillus section Nigri reveals drivers in fungal speciation.</title>
        <authorList>
            <consortium name="DOE Joint Genome Institute"/>
            <person name="Vesth T.C."/>
            <person name="Nybo J."/>
            <person name="Theobald S."/>
            <person name="Brandl J."/>
            <person name="Frisvad J.C."/>
            <person name="Nielsen K.F."/>
            <person name="Lyhne E.K."/>
            <person name="Kogle M.E."/>
            <person name="Kuo A."/>
            <person name="Riley R."/>
            <person name="Clum A."/>
            <person name="Nolan M."/>
            <person name="Lipzen A."/>
            <person name="Salamov A."/>
            <person name="Henrissat B."/>
            <person name="Wiebenga A."/>
            <person name="De vries R.P."/>
            <person name="Grigoriev I.V."/>
            <person name="Mortensen U.H."/>
            <person name="Andersen M.R."/>
            <person name="Baker S.E."/>
        </authorList>
    </citation>
    <scope>NUCLEOTIDE SEQUENCE [LARGE SCALE GENOMIC DNA]</scope>
    <source>
        <strain evidence="1 2">CBS 707.79</strain>
    </source>
</reference>
<evidence type="ECO:0008006" key="3">
    <source>
        <dbReference type="Google" id="ProtNLM"/>
    </source>
</evidence>
<dbReference type="Proteomes" id="UP000247810">
    <property type="component" value="Unassembled WGS sequence"/>
</dbReference>
<proteinExistence type="predicted"/>
<dbReference type="AlphaFoldDB" id="A0A319D155"/>
<dbReference type="STRING" id="1448320.A0A319D155"/>
<gene>
    <name evidence="1" type="ORF">BO71DRAFT_332661</name>
</gene>
<evidence type="ECO:0000313" key="2">
    <source>
        <dbReference type="Proteomes" id="UP000247810"/>
    </source>
</evidence>
<name>A0A319D155_9EURO</name>
<dbReference type="EMBL" id="KZ825951">
    <property type="protein sequence ID" value="PYH91265.1"/>
    <property type="molecule type" value="Genomic_DNA"/>
</dbReference>
<protein>
    <recommendedName>
        <fullName evidence="3">Aminoglycoside phosphotransferase domain-containing protein</fullName>
    </recommendedName>
</protein>
<evidence type="ECO:0000313" key="1">
    <source>
        <dbReference type="EMBL" id="PYH91265.1"/>
    </source>
</evidence>
<dbReference type="OrthoDB" id="5401170at2759"/>
<organism evidence="1 2">
    <name type="scientific">Aspergillus ellipticus CBS 707.79</name>
    <dbReference type="NCBI Taxonomy" id="1448320"/>
    <lineage>
        <taxon>Eukaryota</taxon>
        <taxon>Fungi</taxon>
        <taxon>Dikarya</taxon>
        <taxon>Ascomycota</taxon>
        <taxon>Pezizomycotina</taxon>
        <taxon>Eurotiomycetes</taxon>
        <taxon>Eurotiomycetidae</taxon>
        <taxon>Eurotiales</taxon>
        <taxon>Aspergillaceae</taxon>
        <taxon>Aspergillus</taxon>
        <taxon>Aspergillus subgen. Circumdati</taxon>
    </lineage>
</organism>
<dbReference type="VEuPathDB" id="FungiDB:BO71DRAFT_332661"/>
<accession>A0A319D155</accession>
<sequence>MALHSDTAWFGPKWLEQTIHFEDPSSSWKIIQILQEHESRFSQDEYVSSGFYSESCCIFVCEETGSSNQAMMKVRMQYMYPIPILKPEREICGRTLHEIKALKILTGAKCSSTPKYIASKHENQNCHGCVPGRFLDYIVMERLEGITLSRDYLRGFRPDEQQNICLAFKASYE</sequence>